<dbReference type="HOGENOM" id="CLU_120317_0_0_2"/>
<dbReference type="EMBL" id="CP007055">
    <property type="protein sequence ID" value="AHF99047.1"/>
    <property type="molecule type" value="Genomic_DNA"/>
</dbReference>
<dbReference type="AlphaFoldDB" id="W0JPX4"/>
<keyword evidence="1" id="KW-0472">Membrane</keyword>
<gene>
    <name evidence="2" type="ORF">HALLA_09345</name>
</gene>
<evidence type="ECO:0000313" key="2">
    <source>
        <dbReference type="EMBL" id="AHF99047.1"/>
    </source>
</evidence>
<proteinExistence type="predicted"/>
<feature type="transmembrane region" description="Helical" evidence="1">
    <location>
        <begin position="12"/>
        <end position="39"/>
    </location>
</feature>
<dbReference type="Pfam" id="PF23928">
    <property type="entry name" value="DUF7266"/>
    <property type="match status" value="1"/>
</dbReference>
<dbReference type="Proteomes" id="UP000019024">
    <property type="component" value="Chromosome"/>
</dbReference>
<dbReference type="OrthoDB" id="226715at2157"/>
<dbReference type="InterPro" id="IPR055690">
    <property type="entry name" value="DUF7266"/>
</dbReference>
<keyword evidence="1" id="KW-0812">Transmembrane</keyword>
<dbReference type="KEGG" id="hlr:HALLA_09345"/>
<evidence type="ECO:0008006" key="4">
    <source>
        <dbReference type="Google" id="ProtNLM"/>
    </source>
</evidence>
<dbReference type="STRING" id="797299.HALLA_09345"/>
<name>W0JPX4_9EURY</name>
<dbReference type="GeneID" id="25144676"/>
<protein>
    <recommendedName>
        <fullName evidence="4">Flagellin</fullName>
    </recommendedName>
</protein>
<sequence length="161" mass="16827">MTGFRRDDRAISIALTHALTLGIATVLVATLLVSAGVLLEGETDRSVRESLETTGERLAADVLRVDGLGTAHGTTDEATVTVDYPETAANSRYRVAIVDCDELEQALSAGEYCLELTAQATGQSVSIPLGELEASVDADTSVRGGTIAIGHDGEKLGVWNP</sequence>
<evidence type="ECO:0000313" key="3">
    <source>
        <dbReference type="Proteomes" id="UP000019024"/>
    </source>
</evidence>
<keyword evidence="1" id="KW-1133">Transmembrane helix</keyword>
<evidence type="ECO:0000256" key="1">
    <source>
        <dbReference type="SAM" id="Phobius"/>
    </source>
</evidence>
<keyword evidence="3" id="KW-1185">Reference proteome</keyword>
<reference evidence="2 3" key="1">
    <citation type="submission" date="2014-01" db="EMBL/GenBank/DDBJ databases">
        <authorList>
            <consortium name="DOE Joint Genome Institute"/>
            <person name="Anderson I."/>
            <person name="Huntemann M."/>
            <person name="Han J."/>
            <person name="Chen A."/>
            <person name="Kyrpides N."/>
            <person name="Mavromatis K."/>
            <person name="Markowitz V."/>
            <person name="Palaniappan K."/>
            <person name="Ivanova N."/>
            <person name="Schaumberg A."/>
            <person name="Pati A."/>
            <person name="Liolios K."/>
            <person name="Nordberg H.P."/>
            <person name="Cantor M.N."/>
            <person name="Hua S.X."/>
            <person name="Woyke T."/>
        </authorList>
    </citation>
    <scope>NUCLEOTIDE SEQUENCE [LARGE SCALE GENOMIC DNA]</scope>
    <source>
        <strain evidence="2 3">XH-48</strain>
    </source>
</reference>
<organism evidence="2 3">
    <name type="scientific">Halostagnicola larsenii XH-48</name>
    <dbReference type="NCBI Taxonomy" id="797299"/>
    <lineage>
        <taxon>Archaea</taxon>
        <taxon>Methanobacteriati</taxon>
        <taxon>Methanobacteriota</taxon>
        <taxon>Stenosarchaea group</taxon>
        <taxon>Halobacteria</taxon>
        <taxon>Halobacteriales</taxon>
        <taxon>Natrialbaceae</taxon>
        <taxon>Halostagnicola</taxon>
    </lineage>
</organism>
<dbReference type="RefSeq" id="WP_049952244.1">
    <property type="nucleotide sequence ID" value="NZ_CP007055.1"/>
</dbReference>
<accession>W0JPX4</accession>
<dbReference type="eggNOG" id="arCOG03926">
    <property type="taxonomic scope" value="Archaea"/>
</dbReference>